<organism evidence="1">
    <name type="scientific">Sigmofec virus UA08Rod_4343</name>
    <dbReference type="NCBI Taxonomy" id="2929400"/>
    <lineage>
        <taxon>Viruses</taxon>
        <taxon>Monodnaviria</taxon>
        <taxon>Sangervirae</taxon>
        <taxon>Phixviricota</taxon>
        <taxon>Malgrandaviricetes</taxon>
        <taxon>Petitvirales</taxon>
        <taxon>Microviridae</taxon>
    </lineage>
</organism>
<accession>A0A976N247</accession>
<dbReference type="EMBL" id="OM869571">
    <property type="protein sequence ID" value="UPW41285.1"/>
    <property type="molecule type" value="Genomic_DNA"/>
</dbReference>
<reference evidence="1" key="1">
    <citation type="submission" date="2022-02" db="EMBL/GenBank/DDBJ databases">
        <title>Towards deciphering the DNA virus diversity associated with rodent species in the families Cricetidae and Heteromyidae.</title>
        <authorList>
            <person name="Lund M."/>
            <person name="Larsen B.B."/>
            <person name="Gryseels S."/>
            <person name="Kraberger S."/>
            <person name="Rowsey D.M."/>
            <person name="Steger L."/>
            <person name="Yule K.M."/>
            <person name="Upham N.S."/>
            <person name="Worobey M."/>
            <person name="Van Doorslaer K."/>
            <person name="Varsani A."/>
        </authorList>
    </citation>
    <scope>NUCLEOTIDE SEQUENCE</scope>
    <source>
        <strain evidence="1">UA08Rod_4343</strain>
    </source>
</reference>
<sequence length="316" mass="34895">MIGLALGIGSLAAGLIGSFLNYQSNKNTNKVNKQLTESTNAQNQANFDKQFEYAQMQDKRDFEYTQFLNQQSQSNFENQFSIAANDAAKAGINPLALNGASAGSASFQGSSAASMPGSPNLQSPRMVAGDYSQLGSVVDSLLNYKIQDKTLKQQKELAEDQMEIQQYNAETQRTQAENLATIQNYQAHKTPVDSILESLQRLETYGNKAGNDSTGNSANIIDNTIKAIDKSLSNVHESASKTNALTPQVATADDLIQQIEKVPEKERELIFGKGIEEKVSKLKGLIERWFAAKHVNRGIDTYNRLQSLQKRENREY</sequence>
<proteinExistence type="predicted"/>
<protein>
    <submittedName>
        <fullName evidence="1">DNA pilot protein</fullName>
    </submittedName>
</protein>
<evidence type="ECO:0000313" key="1">
    <source>
        <dbReference type="EMBL" id="UPW41285.1"/>
    </source>
</evidence>
<name>A0A976N247_9VIRU</name>